<dbReference type="Proteomes" id="UP000034406">
    <property type="component" value="Unassembled WGS sequence"/>
</dbReference>
<proteinExistence type="predicted"/>
<organism evidence="2 3">
    <name type="scientific">Candidatus Shapirobacteria bacterium GW2011_GWE2_38_30</name>
    <dbReference type="NCBI Taxonomy" id="1618490"/>
    <lineage>
        <taxon>Bacteria</taxon>
        <taxon>Candidatus Shapironibacteriota</taxon>
    </lineage>
</organism>
<gene>
    <name evidence="2" type="ORF">US90_C0022G0013</name>
</gene>
<protein>
    <submittedName>
        <fullName evidence="2">Uncharacterized protein</fullName>
    </submittedName>
</protein>
<feature type="transmembrane region" description="Helical" evidence="1">
    <location>
        <begin position="15"/>
        <end position="34"/>
    </location>
</feature>
<dbReference type="EMBL" id="LBUT01000022">
    <property type="protein sequence ID" value="KKQ68550.1"/>
    <property type="molecule type" value="Genomic_DNA"/>
</dbReference>
<accession>A0A0G0JZC4</accession>
<reference evidence="2 3" key="1">
    <citation type="journal article" date="2015" name="Nature">
        <title>rRNA introns, odd ribosomes, and small enigmatic genomes across a large radiation of phyla.</title>
        <authorList>
            <person name="Brown C.T."/>
            <person name="Hug L.A."/>
            <person name="Thomas B.C."/>
            <person name="Sharon I."/>
            <person name="Castelle C.J."/>
            <person name="Singh A."/>
            <person name="Wilkins M.J."/>
            <person name="Williams K.H."/>
            <person name="Banfield J.F."/>
        </authorList>
    </citation>
    <scope>NUCLEOTIDE SEQUENCE [LARGE SCALE GENOMIC DNA]</scope>
</reference>
<evidence type="ECO:0000313" key="3">
    <source>
        <dbReference type="Proteomes" id="UP000034406"/>
    </source>
</evidence>
<sequence>MCQDNQNENYSNSGFILGLVLGAIIGAVIAILIYRKDRDVVIAKFKKKFEDFLNQFNSSPPSPSTSKTKPLKFKKPLIATNSSSATSFHKPKMFLKPKK</sequence>
<keyword evidence="1" id="KW-1133">Transmembrane helix</keyword>
<comment type="caution">
    <text evidence="2">The sequence shown here is derived from an EMBL/GenBank/DDBJ whole genome shotgun (WGS) entry which is preliminary data.</text>
</comment>
<evidence type="ECO:0000313" key="2">
    <source>
        <dbReference type="EMBL" id="KKQ68550.1"/>
    </source>
</evidence>
<keyword evidence="1" id="KW-0812">Transmembrane</keyword>
<dbReference type="STRING" id="1618490.US90_C0022G0013"/>
<keyword evidence="1" id="KW-0472">Membrane</keyword>
<name>A0A0G0JZC4_9BACT</name>
<evidence type="ECO:0000256" key="1">
    <source>
        <dbReference type="SAM" id="Phobius"/>
    </source>
</evidence>
<dbReference type="AlphaFoldDB" id="A0A0G0JZC4"/>